<dbReference type="AlphaFoldDB" id="A0AAE0JV03"/>
<proteinExistence type="predicted"/>
<evidence type="ECO:0008006" key="3">
    <source>
        <dbReference type="Google" id="ProtNLM"/>
    </source>
</evidence>
<gene>
    <name evidence="1" type="ORF">B0T24DRAFT_598189</name>
</gene>
<keyword evidence="2" id="KW-1185">Reference proteome</keyword>
<dbReference type="EMBL" id="JAULSN010000009">
    <property type="protein sequence ID" value="KAK3364863.1"/>
    <property type="molecule type" value="Genomic_DNA"/>
</dbReference>
<protein>
    <recommendedName>
        <fullName evidence="3">Ubiquitin-like protease family profile domain-containing protein</fullName>
    </recommendedName>
</protein>
<evidence type="ECO:0000313" key="1">
    <source>
        <dbReference type="EMBL" id="KAK3364863.1"/>
    </source>
</evidence>
<sequence>MDLFPGAATYEDDNFSIHGINQYTLLCNLYDADGILEMKEWLDFERLLSLLALVLWGYGDVAWIKPSAPTFEHDDPEKILSSGPKCGSYDQRAAQDKRFWVIVFNVDNIHWALCIADQLANRAYFMNSMKSTLLDQDIAEPSCG</sequence>
<dbReference type="InterPro" id="IPR038765">
    <property type="entry name" value="Papain-like_cys_pep_sf"/>
</dbReference>
<dbReference type="SUPFAM" id="SSF54001">
    <property type="entry name" value="Cysteine proteinases"/>
    <property type="match status" value="1"/>
</dbReference>
<name>A0AAE0JV03_9PEZI</name>
<dbReference type="Proteomes" id="UP001287356">
    <property type="component" value="Unassembled WGS sequence"/>
</dbReference>
<reference evidence="1" key="1">
    <citation type="journal article" date="2023" name="Mol. Phylogenet. Evol.">
        <title>Genome-scale phylogeny and comparative genomics of the fungal order Sordariales.</title>
        <authorList>
            <person name="Hensen N."/>
            <person name="Bonometti L."/>
            <person name="Westerberg I."/>
            <person name="Brannstrom I.O."/>
            <person name="Guillou S."/>
            <person name="Cros-Aarteil S."/>
            <person name="Calhoun S."/>
            <person name="Haridas S."/>
            <person name="Kuo A."/>
            <person name="Mondo S."/>
            <person name="Pangilinan J."/>
            <person name="Riley R."/>
            <person name="LaButti K."/>
            <person name="Andreopoulos B."/>
            <person name="Lipzen A."/>
            <person name="Chen C."/>
            <person name="Yan M."/>
            <person name="Daum C."/>
            <person name="Ng V."/>
            <person name="Clum A."/>
            <person name="Steindorff A."/>
            <person name="Ohm R.A."/>
            <person name="Martin F."/>
            <person name="Silar P."/>
            <person name="Natvig D.O."/>
            <person name="Lalanne C."/>
            <person name="Gautier V."/>
            <person name="Ament-Velasquez S.L."/>
            <person name="Kruys A."/>
            <person name="Hutchinson M.I."/>
            <person name="Powell A.J."/>
            <person name="Barry K."/>
            <person name="Miller A.N."/>
            <person name="Grigoriev I.V."/>
            <person name="Debuchy R."/>
            <person name="Gladieux P."/>
            <person name="Hiltunen Thoren M."/>
            <person name="Johannesson H."/>
        </authorList>
    </citation>
    <scope>NUCLEOTIDE SEQUENCE</scope>
    <source>
        <strain evidence="1">CBS 958.72</strain>
    </source>
</reference>
<organism evidence="1 2">
    <name type="scientific">Lasiosphaeria ovina</name>
    <dbReference type="NCBI Taxonomy" id="92902"/>
    <lineage>
        <taxon>Eukaryota</taxon>
        <taxon>Fungi</taxon>
        <taxon>Dikarya</taxon>
        <taxon>Ascomycota</taxon>
        <taxon>Pezizomycotina</taxon>
        <taxon>Sordariomycetes</taxon>
        <taxon>Sordariomycetidae</taxon>
        <taxon>Sordariales</taxon>
        <taxon>Lasiosphaeriaceae</taxon>
        <taxon>Lasiosphaeria</taxon>
    </lineage>
</organism>
<evidence type="ECO:0000313" key="2">
    <source>
        <dbReference type="Proteomes" id="UP001287356"/>
    </source>
</evidence>
<reference evidence="1" key="2">
    <citation type="submission" date="2023-06" db="EMBL/GenBank/DDBJ databases">
        <authorList>
            <consortium name="Lawrence Berkeley National Laboratory"/>
            <person name="Haridas S."/>
            <person name="Hensen N."/>
            <person name="Bonometti L."/>
            <person name="Westerberg I."/>
            <person name="Brannstrom I.O."/>
            <person name="Guillou S."/>
            <person name="Cros-Aarteil S."/>
            <person name="Calhoun S."/>
            <person name="Kuo A."/>
            <person name="Mondo S."/>
            <person name="Pangilinan J."/>
            <person name="Riley R."/>
            <person name="Labutti K."/>
            <person name="Andreopoulos B."/>
            <person name="Lipzen A."/>
            <person name="Chen C."/>
            <person name="Yanf M."/>
            <person name="Daum C."/>
            <person name="Ng V."/>
            <person name="Clum A."/>
            <person name="Steindorff A."/>
            <person name="Ohm R."/>
            <person name="Martin F."/>
            <person name="Silar P."/>
            <person name="Natvig D."/>
            <person name="Lalanne C."/>
            <person name="Gautier V."/>
            <person name="Ament-Velasquez S.L."/>
            <person name="Kruys A."/>
            <person name="Hutchinson M.I."/>
            <person name="Powell A.J."/>
            <person name="Barry K."/>
            <person name="Miller A.N."/>
            <person name="Grigoriev I.V."/>
            <person name="Debuchy R."/>
            <person name="Gladieux P."/>
            <person name="Thoren M.H."/>
            <person name="Johannesson H."/>
        </authorList>
    </citation>
    <scope>NUCLEOTIDE SEQUENCE</scope>
    <source>
        <strain evidence="1">CBS 958.72</strain>
    </source>
</reference>
<comment type="caution">
    <text evidence="1">The sequence shown here is derived from an EMBL/GenBank/DDBJ whole genome shotgun (WGS) entry which is preliminary data.</text>
</comment>
<accession>A0AAE0JV03</accession>